<organism evidence="2 4">
    <name type="scientific">Clostridium innocuum</name>
    <dbReference type="NCBI Taxonomy" id="1522"/>
    <lineage>
        <taxon>Bacteria</taxon>
        <taxon>Bacillati</taxon>
        <taxon>Bacillota</taxon>
        <taxon>Clostridia</taxon>
        <taxon>Eubacteriales</taxon>
        <taxon>Clostridiaceae</taxon>
        <taxon>Clostridium</taxon>
    </lineage>
</organism>
<dbReference type="RefSeq" id="WP_002611524.1">
    <property type="nucleotide sequence ID" value="NZ_BAAACC010000022.1"/>
</dbReference>
<reference evidence="2 4" key="1">
    <citation type="submission" date="2014-08" db="EMBL/GenBank/DDBJ databases">
        <title>Clostridium innocuum, an unnegligible vancomycin-resistant pathogen causing extra-intestinal infections.</title>
        <authorList>
            <person name="Feng Y."/>
            <person name="Chiu C.-H."/>
        </authorList>
    </citation>
    <scope>NUCLEOTIDE SEQUENCE [LARGE SCALE GENOMIC DNA]</scope>
    <source>
        <strain evidence="2 4">AN88</strain>
    </source>
</reference>
<evidence type="ECO:0000313" key="4">
    <source>
        <dbReference type="Proteomes" id="UP000030008"/>
    </source>
</evidence>
<dbReference type="EMBL" id="JQIF01000135">
    <property type="protein sequence ID" value="KGJ51168.1"/>
    <property type="molecule type" value="Genomic_DNA"/>
</dbReference>
<accession>A0A099I2R5</accession>
<protein>
    <submittedName>
        <fullName evidence="2">Uncharacterized protein</fullName>
    </submittedName>
</protein>
<dbReference type="AlphaFoldDB" id="A0A099I2R5"/>
<keyword evidence="1" id="KW-1133">Transmembrane helix</keyword>
<keyword evidence="1" id="KW-0812">Transmembrane</keyword>
<proteinExistence type="predicted"/>
<evidence type="ECO:0000313" key="3">
    <source>
        <dbReference type="EMBL" id="QJA02098.1"/>
    </source>
</evidence>
<dbReference type="EMBL" id="CP048838">
    <property type="protein sequence ID" value="QJA02098.1"/>
    <property type="molecule type" value="Genomic_DNA"/>
</dbReference>
<evidence type="ECO:0000256" key="1">
    <source>
        <dbReference type="SAM" id="Phobius"/>
    </source>
</evidence>
<gene>
    <name evidence="2" type="ORF">CIAN88_22065</name>
    <name evidence="3" type="ORF">G4D54_06510</name>
</gene>
<reference evidence="3 5" key="2">
    <citation type="submission" date="2020-02" db="EMBL/GenBank/DDBJ databases">
        <authorList>
            <person name="Kociolek L.K."/>
            <person name="Ozer E.A."/>
        </authorList>
    </citation>
    <scope>NUCLEOTIDE SEQUENCE [LARGE SCALE GENOMIC DNA]</scope>
    <source>
        <strain evidence="3 5">ATCC 14501</strain>
    </source>
</reference>
<sequence>MAAFLTICIDAFLLYHGFIWGIPVVDIILWGLLLYLVRIYIGKTPLSKRIRFPVCDTGYHYLNGTLSEYEFVHTYVPIKKGDSVFIEKDGDLIELTEEVGRNKKIDKIVCTMTMKFVREWMRPRHTRPPLCWFDKRSYTKGMMEDDEHLCIHIDQKYHGIISSGNPSY</sequence>
<evidence type="ECO:0000313" key="5">
    <source>
        <dbReference type="Proteomes" id="UP000503330"/>
    </source>
</evidence>
<keyword evidence="1" id="KW-0472">Membrane</keyword>
<dbReference type="Proteomes" id="UP000503330">
    <property type="component" value="Chromosome"/>
</dbReference>
<evidence type="ECO:0000313" key="2">
    <source>
        <dbReference type="EMBL" id="KGJ51168.1"/>
    </source>
</evidence>
<dbReference type="Proteomes" id="UP000030008">
    <property type="component" value="Unassembled WGS sequence"/>
</dbReference>
<dbReference type="GeneID" id="61925173"/>
<feature type="transmembrane region" description="Helical" evidence="1">
    <location>
        <begin position="20"/>
        <end position="41"/>
    </location>
</feature>
<name>A0A099I2R5_CLOIN</name>